<evidence type="ECO:0000256" key="17">
    <source>
        <dbReference type="HAMAP-Rule" id="MF_01965"/>
    </source>
</evidence>
<comment type="function">
    <text evidence="14 19">Bifunctional enzyme that catalyzes the epimerization of the S- and R-forms of NAD(P)HX and the dehydration of the S-form of NAD(P)HX at the expense of ADP, which is converted to AMP. This allows the repair of both epimers of NAD(P)HX, a damaged form of NAD(P)H that is a result of enzymatic or heat-dependent hydration.</text>
</comment>
<dbReference type="GO" id="GO:0052856">
    <property type="term" value="F:NAD(P)HX epimerase activity"/>
    <property type="evidence" value="ECO:0007669"/>
    <property type="project" value="UniProtKB-UniRule"/>
</dbReference>
<dbReference type="GO" id="GO:0046496">
    <property type="term" value="P:nicotinamide nucleotide metabolic process"/>
    <property type="evidence" value="ECO:0007669"/>
    <property type="project" value="UniProtKB-UniRule"/>
</dbReference>
<feature type="binding site" evidence="17">
    <location>
        <position position="313"/>
    </location>
    <ligand>
        <name>(6S)-NADPHX</name>
        <dbReference type="ChEBI" id="CHEBI:64076"/>
    </ligand>
</feature>
<evidence type="ECO:0000256" key="5">
    <source>
        <dbReference type="ARBA" id="ARBA00022723"/>
    </source>
</evidence>
<dbReference type="SUPFAM" id="SSF53613">
    <property type="entry name" value="Ribokinase-like"/>
    <property type="match status" value="1"/>
</dbReference>
<evidence type="ECO:0000256" key="11">
    <source>
        <dbReference type="ARBA" id="ARBA00023235"/>
    </source>
</evidence>
<comment type="subunit">
    <text evidence="17">Homotetramer.</text>
</comment>
<feature type="binding site" evidence="18">
    <location>
        <position position="152"/>
    </location>
    <ligand>
        <name>K(+)</name>
        <dbReference type="ChEBI" id="CHEBI:29103"/>
    </ligand>
</feature>
<dbReference type="InterPro" id="IPR000631">
    <property type="entry name" value="CARKD"/>
</dbReference>
<feature type="binding site" evidence="17">
    <location>
        <position position="419"/>
    </location>
    <ligand>
        <name>(6S)-NADPHX</name>
        <dbReference type="ChEBI" id="CHEBI:64076"/>
    </ligand>
</feature>
<dbReference type="PANTHER" id="PTHR12592:SF0">
    <property type="entry name" value="ATP-DEPENDENT (S)-NAD(P)H-HYDRATE DEHYDRATASE"/>
    <property type="match status" value="1"/>
</dbReference>
<dbReference type="Pfam" id="PF01256">
    <property type="entry name" value="Carb_kinase"/>
    <property type="match status" value="1"/>
</dbReference>
<comment type="similarity">
    <text evidence="4 19">In the C-terminal section; belongs to the NnrD/CARKD family.</text>
</comment>
<gene>
    <name evidence="18" type="primary">nnrE</name>
    <name evidence="17" type="synonym">nnrD</name>
    <name evidence="22" type="ORF">C7380_10264</name>
</gene>
<evidence type="ECO:0000256" key="3">
    <source>
        <dbReference type="ARBA" id="ARBA00006001"/>
    </source>
</evidence>
<accession>A0AA45C8N9</accession>
<keyword evidence="9 18" id="KW-0630">Potassium</keyword>
<protein>
    <recommendedName>
        <fullName evidence="19">Bifunctional NAD(P)H-hydrate repair enzyme</fullName>
    </recommendedName>
    <alternativeName>
        <fullName evidence="19">Nicotinamide nucleotide repair protein</fullName>
    </alternativeName>
    <domain>
        <recommendedName>
            <fullName evidence="19">ADP-dependent (S)-NAD(P)H-hydrate dehydratase</fullName>
            <ecNumber evidence="19">4.2.1.136</ecNumber>
        </recommendedName>
        <alternativeName>
            <fullName evidence="19">ADP-dependent NAD(P)HX dehydratase</fullName>
        </alternativeName>
    </domain>
    <domain>
        <recommendedName>
            <fullName evidence="19">NAD(P)H-hydrate epimerase</fullName>
            <ecNumber evidence="19">5.1.99.6</ecNumber>
        </recommendedName>
    </domain>
</protein>
<dbReference type="GO" id="GO:0005524">
    <property type="term" value="F:ATP binding"/>
    <property type="evidence" value="ECO:0007669"/>
    <property type="project" value="UniProtKB-UniRule"/>
</dbReference>
<evidence type="ECO:0000256" key="13">
    <source>
        <dbReference type="ARBA" id="ARBA00023268"/>
    </source>
</evidence>
<feature type="binding site" evidence="18">
    <location>
        <begin position="54"/>
        <end position="58"/>
    </location>
    <ligand>
        <name>(6S)-NADPHX</name>
        <dbReference type="ChEBI" id="CHEBI:64076"/>
    </ligand>
</feature>
<evidence type="ECO:0000256" key="15">
    <source>
        <dbReference type="ARBA" id="ARBA00048238"/>
    </source>
</evidence>
<dbReference type="Proteomes" id="UP000245921">
    <property type="component" value="Unassembled WGS sequence"/>
</dbReference>
<evidence type="ECO:0000259" key="21">
    <source>
        <dbReference type="PROSITE" id="PS51385"/>
    </source>
</evidence>
<feature type="domain" description="YjeF N-terminal" evidence="21">
    <location>
        <begin position="1"/>
        <end position="206"/>
    </location>
</feature>
<dbReference type="PIRSF" id="PIRSF017184">
    <property type="entry name" value="Nnr"/>
    <property type="match status" value="1"/>
</dbReference>
<comment type="function">
    <text evidence="17">Catalyzes the dehydration of the S-form of NAD(P)HX at the expense of ADP, which is converted to AMP. Together with NAD(P)HX epimerase, which catalyzes the epimerization of the S- and R-forms, the enzyme allows the repair of both epimers of NAD(P)HX, a damaged form of NAD(P)H that is a result of enzymatic or heat-dependent hydration.</text>
</comment>
<dbReference type="InterPro" id="IPR036652">
    <property type="entry name" value="YjeF_N_dom_sf"/>
</dbReference>
<evidence type="ECO:0000256" key="2">
    <source>
        <dbReference type="ARBA" id="ARBA00000909"/>
    </source>
</evidence>
<comment type="cofactor">
    <cofactor evidence="18 19">
        <name>K(+)</name>
        <dbReference type="ChEBI" id="CHEBI:29103"/>
    </cofactor>
    <text evidence="18 19">Binds 1 potassium ion per subunit.</text>
</comment>
<dbReference type="NCBIfam" id="TIGR00197">
    <property type="entry name" value="yjeF_nterm"/>
    <property type="match status" value="1"/>
</dbReference>
<keyword evidence="11 18" id="KW-0413">Isomerase</keyword>
<sequence>MYILDSEEIKRTDLKTIQTGIKEETLMEQAAFSIYQIIKDLNPKKVIAICGTGNNGGDALATIRLLKNFGIKADAYLNGTYEKCSLGMKKQIEIAKNYNVNFVGIESIGDYDIIIDGLIGNGLKGELREDTKILIDKLNNINCKKISVDIPSGICSDTGEIMGDAFKADITITFGYLKIGHIMYPAIDYIGNLKLVELSFFKERYTRKLVNEEQVKNFFPLRKENSNKFTYGKVCILAGSVQYPGASVLTALGAIKSGAGMVQLITPNRTESIINIEPSVIYRSLDKDYFEKEDLEIINKDLKAANTIIIGPGITKNSIEFVNEIIDNYTEKKIILDADALYAIKNKKLRKNILITPHPGEIKKFTDQKIKTVYEIEELSKNLNCNILYKNSTNIITDSQNTYFNVLGGSFLSKGGTGDLLSGLIGGFSAQGCNLMESSIISTYILYKTGRKLQEEYTSNYMTPILILNNIYKTIKELI</sequence>
<feature type="binding site" evidence="17">
    <location>
        <position position="418"/>
    </location>
    <ligand>
        <name>AMP</name>
        <dbReference type="ChEBI" id="CHEBI:456215"/>
    </ligand>
</feature>
<dbReference type="InterPro" id="IPR004443">
    <property type="entry name" value="YjeF_N_dom"/>
</dbReference>
<dbReference type="Gene3D" id="3.40.1190.20">
    <property type="match status" value="1"/>
</dbReference>
<dbReference type="InterPro" id="IPR029056">
    <property type="entry name" value="Ribokinase-like"/>
</dbReference>
<dbReference type="HAMAP" id="MF_01966">
    <property type="entry name" value="NADHX_epimerase"/>
    <property type="match status" value="1"/>
</dbReference>
<feature type="domain" description="YjeF C-terminal" evidence="20">
    <location>
        <begin position="211"/>
        <end position="478"/>
    </location>
</feature>
<evidence type="ECO:0000313" key="22">
    <source>
        <dbReference type="EMBL" id="PWJ96155.1"/>
    </source>
</evidence>
<keyword evidence="12 17" id="KW-0456">Lyase</keyword>
<proteinExistence type="inferred from homology"/>
<keyword evidence="5 18" id="KW-0479">Metal-binding</keyword>
<dbReference type="AlphaFoldDB" id="A0AA45C8N9"/>
<evidence type="ECO:0000256" key="4">
    <source>
        <dbReference type="ARBA" id="ARBA00009524"/>
    </source>
</evidence>
<comment type="caution">
    <text evidence="22">The sequence shown here is derived from an EMBL/GenBank/DDBJ whole genome shotgun (WGS) entry which is preliminary data.</text>
</comment>
<dbReference type="GO" id="GO:0052855">
    <property type="term" value="F:ADP-dependent NAD(P)H-hydrate dehydratase activity"/>
    <property type="evidence" value="ECO:0007669"/>
    <property type="project" value="UniProtKB-UniRule"/>
</dbReference>
<comment type="cofactor">
    <cofactor evidence="17">
        <name>Mg(2+)</name>
        <dbReference type="ChEBI" id="CHEBI:18420"/>
    </cofactor>
</comment>
<keyword evidence="10 17" id="KW-0520">NAD</keyword>
<name>A0AA45C8N9_9BACT</name>
<evidence type="ECO:0000256" key="14">
    <source>
        <dbReference type="ARBA" id="ARBA00025153"/>
    </source>
</evidence>
<dbReference type="InterPro" id="IPR030677">
    <property type="entry name" value="Nnr"/>
</dbReference>
<dbReference type="GO" id="GO:0046872">
    <property type="term" value="F:metal ion binding"/>
    <property type="evidence" value="ECO:0007669"/>
    <property type="project" value="UniProtKB-UniRule"/>
</dbReference>
<dbReference type="GO" id="GO:0110051">
    <property type="term" value="P:metabolite repair"/>
    <property type="evidence" value="ECO:0007669"/>
    <property type="project" value="TreeGrafter"/>
</dbReference>
<feature type="binding site" evidence="18">
    <location>
        <begin position="120"/>
        <end position="126"/>
    </location>
    <ligand>
        <name>(6S)-NADPHX</name>
        <dbReference type="ChEBI" id="CHEBI:64076"/>
    </ligand>
</feature>
<evidence type="ECO:0000256" key="9">
    <source>
        <dbReference type="ARBA" id="ARBA00022958"/>
    </source>
</evidence>
<keyword evidence="13" id="KW-0511">Multifunctional enzyme</keyword>
<dbReference type="PANTHER" id="PTHR12592">
    <property type="entry name" value="ATP-DEPENDENT (S)-NAD(P)H-HYDRATE DEHYDRATASE FAMILY MEMBER"/>
    <property type="match status" value="1"/>
</dbReference>
<keyword evidence="23" id="KW-1185">Reference proteome</keyword>
<evidence type="ECO:0000256" key="8">
    <source>
        <dbReference type="ARBA" id="ARBA00022857"/>
    </source>
</evidence>
<dbReference type="CDD" id="cd01171">
    <property type="entry name" value="YXKO-related"/>
    <property type="match status" value="1"/>
</dbReference>
<feature type="binding site" evidence="18">
    <location>
        <position position="55"/>
    </location>
    <ligand>
        <name>K(+)</name>
        <dbReference type="ChEBI" id="CHEBI:29103"/>
    </ligand>
</feature>
<keyword evidence="7 17" id="KW-0067">ATP-binding</keyword>
<feature type="binding site" evidence="18">
    <location>
        <position position="116"/>
    </location>
    <ligand>
        <name>K(+)</name>
        <dbReference type="ChEBI" id="CHEBI:29103"/>
    </ligand>
</feature>
<feature type="binding site" evidence="17">
    <location>
        <position position="246"/>
    </location>
    <ligand>
        <name>(6S)-NADPHX</name>
        <dbReference type="ChEBI" id="CHEBI:64076"/>
    </ligand>
</feature>
<comment type="catalytic activity">
    <reaction evidence="2 18 19">
        <text>(6R)-NADPHX = (6S)-NADPHX</text>
        <dbReference type="Rhea" id="RHEA:32227"/>
        <dbReference type="ChEBI" id="CHEBI:64076"/>
        <dbReference type="ChEBI" id="CHEBI:64077"/>
        <dbReference type="EC" id="5.1.99.6"/>
    </reaction>
</comment>
<evidence type="ECO:0000256" key="16">
    <source>
        <dbReference type="ARBA" id="ARBA00049209"/>
    </source>
</evidence>
<evidence type="ECO:0000313" key="23">
    <source>
        <dbReference type="Proteomes" id="UP000245921"/>
    </source>
</evidence>
<comment type="catalytic activity">
    <reaction evidence="15 17 19">
        <text>(6S)-NADHX + ADP = AMP + phosphate + NADH + H(+)</text>
        <dbReference type="Rhea" id="RHEA:32223"/>
        <dbReference type="ChEBI" id="CHEBI:15378"/>
        <dbReference type="ChEBI" id="CHEBI:43474"/>
        <dbReference type="ChEBI" id="CHEBI:57945"/>
        <dbReference type="ChEBI" id="CHEBI:64074"/>
        <dbReference type="ChEBI" id="CHEBI:456215"/>
        <dbReference type="ChEBI" id="CHEBI:456216"/>
        <dbReference type="EC" id="4.2.1.136"/>
    </reaction>
</comment>
<dbReference type="RefSeq" id="WP_109603778.1">
    <property type="nucleotide sequence ID" value="NZ_JAMHJO010000001.1"/>
</dbReference>
<comment type="catalytic activity">
    <reaction evidence="1 18 19">
        <text>(6R)-NADHX = (6S)-NADHX</text>
        <dbReference type="Rhea" id="RHEA:32215"/>
        <dbReference type="ChEBI" id="CHEBI:64074"/>
        <dbReference type="ChEBI" id="CHEBI:64075"/>
        <dbReference type="EC" id="5.1.99.6"/>
    </reaction>
</comment>
<feature type="binding site" evidence="17">
    <location>
        <position position="358"/>
    </location>
    <ligand>
        <name>(6S)-NADPHX</name>
        <dbReference type="ChEBI" id="CHEBI:64076"/>
    </ligand>
</feature>
<feature type="binding site" evidence="18">
    <location>
        <position position="149"/>
    </location>
    <ligand>
        <name>(6S)-NADPHX</name>
        <dbReference type="ChEBI" id="CHEBI:64076"/>
    </ligand>
</feature>
<comment type="similarity">
    <text evidence="17">Belongs to the NnrD/CARKD family.</text>
</comment>
<comment type="catalytic activity">
    <reaction evidence="16 17 19">
        <text>(6S)-NADPHX + ADP = AMP + phosphate + NADPH + H(+)</text>
        <dbReference type="Rhea" id="RHEA:32235"/>
        <dbReference type="ChEBI" id="CHEBI:15378"/>
        <dbReference type="ChEBI" id="CHEBI:43474"/>
        <dbReference type="ChEBI" id="CHEBI:57783"/>
        <dbReference type="ChEBI" id="CHEBI:64076"/>
        <dbReference type="ChEBI" id="CHEBI:456215"/>
        <dbReference type="ChEBI" id="CHEBI:456216"/>
        <dbReference type="EC" id="4.2.1.136"/>
    </reaction>
</comment>
<keyword evidence="8 17" id="KW-0521">NADP</keyword>
<comment type="caution">
    <text evidence="17">Lacks conserved residue(s) required for the propagation of feature annotation.</text>
</comment>
<dbReference type="Gene3D" id="3.40.50.10260">
    <property type="entry name" value="YjeF N-terminal domain"/>
    <property type="match status" value="1"/>
</dbReference>
<dbReference type="EC" id="4.2.1.136" evidence="19"/>
<dbReference type="Pfam" id="PF03853">
    <property type="entry name" value="YjeF_N"/>
    <property type="match status" value="1"/>
</dbReference>
<dbReference type="NCBIfam" id="TIGR00196">
    <property type="entry name" value="yjeF_cterm"/>
    <property type="match status" value="1"/>
</dbReference>
<dbReference type="EMBL" id="QGGI01000002">
    <property type="protein sequence ID" value="PWJ96155.1"/>
    <property type="molecule type" value="Genomic_DNA"/>
</dbReference>
<dbReference type="EC" id="5.1.99.6" evidence="19"/>
<dbReference type="HAMAP" id="MF_01965">
    <property type="entry name" value="NADHX_dehydratase"/>
    <property type="match status" value="1"/>
</dbReference>
<evidence type="ECO:0000256" key="18">
    <source>
        <dbReference type="HAMAP-Rule" id="MF_01966"/>
    </source>
</evidence>
<dbReference type="PROSITE" id="PS51385">
    <property type="entry name" value="YJEF_N"/>
    <property type="match status" value="1"/>
</dbReference>
<evidence type="ECO:0000256" key="19">
    <source>
        <dbReference type="PIRNR" id="PIRNR017184"/>
    </source>
</evidence>
<reference evidence="22 23" key="1">
    <citation type="submission" date="2018-05" db="EMBL/GenBank/DDBJ databases">
        <title>Genomic Encyclopedia of Type Strains, Phase IV (KMG-IV): sequencing the most valuable type-strain genomes for metagenomic binning, comparative biology and taxonomic classification.</title>
        <authorList>
            <person name="Goeker M."/>
        </authorList>
    </citation>
    <scope>NUCLEOTIDE SEQUENCE [LARGE SCALE GENOMIC DNA]</scope>
    <source>
        <strain evidence="22 23">DSM 24906</strain>
    </source>
</reference>
<keyword evidence="6 17" id="KW-0547">Nucleotide-binding</keyword>
<evidence type="ECO:0000256" key="12">
    <source>
        <dbReference type="ARBA" id="ARBA00023239"/>
    </source>
</evidence>
<dbReference type="PROSITE" id="PS51383">
    <property type="entry name" value="YJEF_C_3"/>
    <property type="match status" value="1"/>
</dbReference>
<dbReference type="SUPFAM" id="SSF64153">
    <property type="entry name" value="YjeF N-terminal domain-like"/>
    <property type="match status" value="1"/>
</dbReference>
<comment type="function">
    <text evidence="18">Catalyzes the epimerization of the S- and R-forms of NAD(P)HX, a damaged form of NAD(P)H that is a result of enzymatic or heat-dependent hydration. This is a prerequisite for the S-specific NAD(P)H-hydrate dehydratase to allow the repair of both epimers of NAD(P)HX.</text>
</comment>
<evidence type="ECO:0000259" key="20">
    <source>
        <dbReference type="PROSITE" id="PS51383"/>
    </source>
</evidence>
<evidence type="ECO:0000256" key="6">
    <source>
        <dbReference type="ARBA" id="ARBA00022741"/>
    </source>
</evidence>
<evidence type="ECO:0000256" key="7">
    <source>
        <dbReference type="ARBA" id="ARBA00022840"/>
    </source>
</evidence>
<evidence type="ECO:0000256" key="10">
    <source>
        <dbReference type="ARBA" id="ARBA00023027"/>
    </source>
</evidence>
<comment type="similarity">
    <text evidence="18">Belongs to the NnrE/AIBP family.</text>
</comment>
<comment type="similarity">
    <text evidence="3 19">In the N-terminal section; belongs to the NnrE/AIBP family.</text>
</comment>
<organism evidence="22 23">
    <name type="scientific">Oceanotoga teriensis</name>
    <dbReference type="NCBI Taxonomy" id="515440"/>
    <lineage>
        <taxon>Bacteria</taxon>
        <taxon>Thermotogati</taxon>
        <taxon>Thermotogota</taxon>
        <taxon>Thermotogae</taxon>
        <taxon>Petrotogales</taxon>
        <taxon>Petrotogaceae</taxon>
        <taxon>Oceanotoga</taxon>
    </lineage>
</organism>
<evidence type="ECO:0000256" key="1">
    <source>
        <dbReference type="ARBA" id="ARBA00000013"/>
    </source>
</evidence>